<dbReference type="Gene3D" id="3.80.10.10">
    <property type="entry name" value="Ribonuclease Inhibitor"/>
    <property type="match status" value="1"/>
</dbReference>
<dbReference type="Proteomes" id="UP001341281">
    <property type="component" value="Chromosome 04"/>
</dbReference>
<organism evidence="11 12">
    <name type="scientific">Paspalum notatum var. saurae</name>
    <dbReference type="NCBI Taxonomy" id="547442"/>
    <lineage>
        <taxon>Eukaryota</taxon>
        <taxon>Viridiplantae</taxon>
        <taxon>Streptophyta</taxon>
        <taxon>Embryophyta</taxon>
        <taxon>Tracheophyta</taxon>
        <taxon>Spermatophyta</taxon>
        <taxon>Magnoliopsida</taxon>
        <taxon>Liliopsida</taxon>
        <taxon>Poales</taxon>
        <taxon>Poaceae</taxon>
        <taxon>PACMAD clade</taxon>
        <taxon>Panicoideae</taxon>
        <taxon>Andropogonodae</taxon>
        <taxon>Paspaleae</taxon>
        <taxon>Paspalinae</taxon>
        <taxon>Paspalum</taxon>
    </lineage>
</organism>
<evidence type="ECO:0000256" key="3">
    <source>
        <dbReference type="ARBA" id="ARBA00022692"/>
    </source>
</evidence>
<evidence type="ECO:0000256" key="5">
    <source>
        <dbReference type="ARBA" id="ARBA00022737"/>
    </source>
</evidence>
<reference evidence="11 12" key="1">
    <citation type="submission" date="2024-02" db="EMBL/GenBank/DDBJ databases">
        <title>High-quality chromosome-scale genome assembly of Pensacola bahiagrass (Paspalum notatum Flugge var. saurae).</title>
        <authorList>
            <person name="Vega J.M."/>
            <person name="Podio M."/>
            <person name="Orjuela J."/>
            <person name="Siena L.A."/>
            <person name="Pessino S.C."/>
            <person name="Combes M.C."/>
            <person name="Mariac C."/>
            <person name="Albertini E."/>
            <person name="Pupilli F."/>
            <person name="Ortiz J.P.A."/>
            <person name="Leblanc O."/>
        </authorList>
    </citation>
    <scope>NUCLEOTIDE SEQUENCE [LARGE SCALE GENOMIC DNA]</scope>
    <source>
        <strain evidence="11">R1</strain>
        <tissue evidence="11">Leaf</tissue>
    </source>
</reference>
<evidence type="ECO:0000256" key="6">
    <source>
        <dbReference type="ARBA" id="ARBA00022989"/>
    </source>
</evidence>
<keyword evidence="7" id="KW-0472">Membrane</keyword>
<dbReference type="Pfam" id="PF08263">
    <property type="entry name" value="LRRNT_2"/>
    <property type="match status" value="1"/>
</dbReference>
<gene>
    <name evidence="11" type="ORF">U9M48_020773</name>
</gene>
<dbReference type="Pfam" id="PF00560">
    <property type="entry name" value="LRR_1"/>
    <property type="match status" value="2"/>
</dbReference>
<dbReference type="InterPro" id="IPR053211">
    <property type="entry name" value="DNA_repair-toleration"/>
</dbReference>
<evidence type="ECO:0000256" key="9">
    <source>
        <dbReference type="SAM" id="SignalP"/>
    </source>
</evidence>
<name>A0AAQ3TFS8_PASNO</name>
<dbReference type="SUPFAM" id="SSF52058">
    <property type="entry name" value="L domain-like"/>
    <property type="match status" value="1"/>
</dbReference>
<feature type="domain" description="Leucine-rich repeat-containing N-terminal plant-type" evidence="10">
    <location>
        <begin position="31"/>
        <end position="72"/>
    </location>
</feature>
<keyword evidence="4 9" id="KW-0732">Signal</keyword>
<dbReference type="InterPro" id="IPR001611">
    <property type="entry name" value="Leu-rich_rpt"/>
</dbReference>
<keyword evidence="5" id="KW-0677">Repeat</keyword>
<dbReference type="InterPro" id="IPR032675">
    <property type="entry name" value="LRR_dom_sf"/>
</dbReference>
<evidence type="ECO:0000313" key="11">
    <source>
        <dbReference type="EMBL" id="WVZ72288.1"/>
    </source>
</evidence>
<dbReference type="GO" id="GO:0016020">
    <property type="term" value="C:membrane"/>
    <property type="evidence" value="ECO:0007669"/>
    <property type="project" value="UniProtKB-SubCell"/>
</dbReference>
<evidence type="ECO:0000256" key="8">
    <source>
        <dbReference type="ARBA" id="ARBA00023180"/>
    </source>
</evidence>
<dbReference type="PANTHER" id="PTHR48060">
    <property type="entry name" value="DNA DAMAGE-REPAIR/TOLERATION PROTEIN DRT100"/>
    <property type="match status" value="1"/>
</dbReference>
<dbReference type="EMBL" id="CP144748">
    <property type="protein sequence ID" value="WVZ72288.1"/>
    <property type="molecule type" value="Genomic_DNA"/>
</dbReference>
<sequence>MAMRSASLVLLPLLLCASLSSISTLVAAQAGDEAALLAFKAAAVSGGGHDNLLPSWNTTSTGGFCTWEGVRCGARHRRVVALSLPSHGLTGTLSPAIGNLTFLRELNLSYNNWLHGDIPETIGRLVRLQMLDLSYNTFDGGLPANLSFCVSLLVFNLRSNRLHGRVPVELGNRLTSLQQLSLAK</sequence>
<keyword evidence="2" id="KW-0433">Leucine-rich repeat</keyword>
<feature type="signal peptide" evidence="9">
    <location>
        <begin position="1"/>
        <end position="28"/>
    </location>
</feature>
<evidence type="ECO:0000256" key="2">
    <source>
        <dbReference type="ARBA" id="ARBA00022614"/>
    </source>
</evidence>
<keyword evidence="6" id="KW-1133">Transmembrane helix</keyword>
<dbReference type="AlphaFoldDB" id="A0AAQ3TFS8"/>
<dbReference type="InterPro" id="IPR013210">
    <property type="entry name" value="LRR_N_plant-typ"/>
</dbReference>
<evidence type="ECO:0000256" key="4">
    <source>
        <dbReference type="ARBA" id="ARBA00022729"/>
    </source>
</evidence>
<dbReference type="FunFam" id="3.80.10.10:FF:000275">
    <property type="entry name" value="Leucine-rich repeat receptor-like protein kinase"/>
    <property type="match status" value="1"/>
</dbReference>
<evidence type="ECO:0000256" key="7">
    <source>
        <dbReference type="ARBA" id="ARBA00023136"/>
    </source>
</evidence>
<protein>
    <recommendedName>
        <fullName evidence="10">Leucine-rich repeat-containing N-terminal plant-type domain-containing protein</fullName>
    </recommendedName>
</protein>
<keyword evidence="3" id="KW-0812">Transmembrane</keyword>
<dbReference type="PANTHER" id="PTHR48060:SF21">
    <property type="entry name" value="L DOMAIN-LIKE PROTEIN"/>
    <property type="match status" value="1"/>
</dbReference>
<evidence type="ECO:0000259" key="10">
    <source>
        <dbReference type="Pfam" id="PF08263"/>
    </source>
</evidence>
<proteinExistence type="predicted"/>
<keyword evidence="8" id="KW-0325">Glycoprotein</keyword>
<keyword evidence="12" id="KW-1185">Reference proteome</keyword>
<evidence type="ECO:0000256" key="1">
    <source>
        <dbReference type="ARBA" id="ARBA00004167"/>
    </source>
</evidence>
<evidence type="ECO:0000313" key="12">
    <source>
        <dbReference type="Proteomes" id="UP001341281"/>
    </source>
</evidence>
<accession>A0AAQ3TFS8</accession>
<comment type="subcellular location">
    <subcellularLocation>
        <location evidence="1">Membrane</location>
        <topology evidence="1">Single-pass membrane protein</topology>
    </subcellularLocation>
</comment>
<feature type="chain" id="PRO_5042939167" description="Leucine-rich repeat-containing N-terminal plant-type domain-containing protein" evidence="9">
    <location>
        <begin position="29"/>
        <end position="184"/>
    </location>
</feature>